<dbReference type="AlphaFoldDB" id="A0A6J1R2N9"/>
<sequence>MFAFLRQVMEEKCAILQLETIPDEPVTSMKISKKFLDLLHLSFEIKYMDEDIALAKKRNQSKEKKRIKAIKERMDLLYSNVIEVLTDQKFDDIVALAATYCNIGLQYAHSTELDDLNHAIECFIRCLELLKGKRNDRKAILTSLNAINQLSLVSEKANKEVLWRAAFSLYLEHKLSKTNPIHIASFVGIKEKESNPSIILNTLHHTTLQGLGLEYLKRPYLKDMYGFVLYVESMLNKRLKDILQMVILLKLKITLPLQIM</sequence>
<dbReference type="RefSeq" id="XP_024889274.1">
    <property type="nucleotide sequence ID" value="XM_025033506.1"/>
</dbReference>
<evidence type="ECO:0000313" key="2">
    <source>
        <dbReference type="RefSeq" id="XP_024889274.1"/>
    </source>
</evidence>
<gene>
    <name evidence="2" type="primary">LOC112465781</name>
</gene>
<keyword evidence="1" id="KW-1185">Reference proteome</keyword>
<name>A0A6J1R2N9_9HYME</name>
<dbReference type="Proteomes" id="UP000504618">
    <property type="component" value="Unplaced"/>
</dbReference>
<evidence type="ECO:0000313" key="1">
    <source>
        <dbReference type="Proteomes" id="UP000504618"/>
    </source>
</evidence>
<protein>
    <submittedName>
        <fullName evidence="2">Uncharacterized protein LOC112465781</fullName>
    </submittedName>
</protein>
<dbReference type="GeneID" id="112465781"/>
<organism evidence="1 2">
    <name type="scientific">Temnothorax curvispinosus</name>
    <dbReference type="NCBI Taxonomy" id="300111"/>
    <lineage>
        <taxon>Eukaryota</taxon>
        <taxon>Metazoa</taxon>
        <taxon>Ecdysozoa</taxon>
        <taxon>Arthropoda</taxon>
        <taxon>Hexapoda</taxon>
        <taxon>Insecta</taxon>
        <taxon>Pterygota</taxon>
        <taxon>Neoptera</taxon>
        <taxon>Endopterygota</taxon>
        <taxon>Hymenoptera</taxon>
        <taxon>Apocrita</taxon>
        <taxon>Aculeata</taxon>
        <taxon>Formicoidea</taxon>
        <taxon>Formicidae</taxon>
        <taxon>Myrmicinae</taxon>
        <taxon>Temnothorax</taxon>
    </lineage>
</organism>
<accession>A0A6J1R2N9</accession>
<dbReference type="OrthoDB" id="7554758at2759"/>
<proteinExistence type="predicted"/>
<reference evidence="2" key="1">
    <citation type="submission" date="2025-08" db="UniProtKB">
        <authorList>
            <consortium name="RefSeq"/>
        </authorList>
    </citation>
    <scope>IDENTIFICATION</scope>
    <source>
        <tissue evidence="2">Whole body</tissue>
    </source>
</reference>